<reference evidence="3 4" key="1">
    <citation type="submission" date="2024-04" db="EMBL/GenBank/DDBJ databases">
        <title>Tritrichomonas musculus Genome.</title>
        <authorList>
            <person name="Alves-Ferreira E."/>
            <person name="Grigg M."/>
            <person name="Lorenzi H."/>
            <person name="Galac M."/>
        </authorList>
    </citation>
    <scope>NUCLEOTIDE SEQUENCE [LARGE SCALE GENOMIC DNA]</scope>
    <source>
        <strain evidence="3 4">EAF2021</strain>
    </source>
</reference>
<feature type="domain" description="Initiator binding" evidence="2">
    <location>
        <begin position="22"/>
        <end position="147"/>
    </location>
</feature>
<evidence type="ECO:0000259" key="2">
    <source>
        <dbReference type="Pfam" id="PF10416"/>
    </source>
</evidence>
<dbReference type="Pfam" id="PF10416">
    <property type="entry name" value="IBD"/>
    <property type="match status" value="1"/>
</dbReference>
<comment type="caution">
    <text evidence="3">The sequence shown here is derived from an EMBL/GenBank/DDBJ whole genome shotgun (WGS) entry which is preliminary data.</text>
</comment>
<name>A0ABR2K112_9EUKA</name>
<protein>
    <recommendedName>
        <fullName evidence="2">Initiator binding domain-containing protein</fullName>
    </recommendedName>
</protein>
<evidence type="ECO:0000313" key="3">
    <source>
        <dbReference type="EMBL" id="KAK8884794.1"/>
    </source>
</evidence>
<organism evidence="3 4">
    <name type="scientific">Tritrichomonas musculus</name>
    <dbReference type="NCBI Taxonomy" id="1915356"/>
    <lineage>
        <taxon>Eukaryota</taxon>
        <taxon>Metamonada</taxon>
        <taxon>Parabasalia</taxon>
        <taxon>Tritrichomonadida</taxon>
        <taxon>Tritrichomonadidae</taxon>
        <taxon>Tritrichomonas</taxon>
    </lineage>
</organism>
<evidence type="ECO:0000256" key="1">
    <source>
        <dbReference type="SAM" id="MobiDB-lite"/>
    </source>
</evidence>
<gene>
    <name evidence="3" type="ORF">M9Y10_043914</name>
</gene>
<proteinExistence type="predicted"/>
<evidence type="ECO:0000313" key="4">
    <source>
        <dbReference type="Proteomes" id="UP001470230"/>
    </source>
</evidence>
<sequence>MATKKGSNGQTSPKYWWLLNEPDRTGYTYLRTFIKNNPESNQRNKRLTSFTDMLEIIRRYAIRGDSGDANRCLVCGILWLPGAIAINTHQLGFLMDKCKSSINGSLQILGYKETISRKTASDLVAKALLAIRDDRSELRKWTVRCIDDTLLDLSSLNEEQPPQQKQQQDQQQNSNNEKPIVTQPVPNPIQFQYTPIPINIPTQIIQAPFNYPMAASVAPIQSIPPQPIQQQQQQLHYQMEQTQKQIQEPLQTKQKAPIQKQNEEITPSSSMNGEFHPFSNFAFPIPPKKGQFDHKTNHTGLEASHSTNLIDFSKEDAFISNALSGFNENMDSSNDFWNIEMLQGDSFFL</sequence>
<keyword evidence="4" id="KW-1185">Reference proteome</keyword>
<accession>A0ABR2K112</accession>
<dbReference type="EMBL" id="JAPFFF010000008">
    <property type="protein sequence ID" value="KAK8884794.1"/>
    <property type="molecule type" value="Genomic_DNA"/>
</dbReference>
<dbReference type="InterPro" id="IPR018845">
    <property type="entry name" value="Initiator-bd"/>
</dbReference>
<dbReference type="Proteomes" id="UP001470230">
    <property type="component" value="Unassembled WGS sequence"/>
</dbReference>
<feature type="region of interest" description="Disordered" evidence="1">
    <location>
        <begin position="158"/>
        <end position="186"/>
    </location>
</feature>
<feature type="compositionally biased region" description="Low complexity" evidence="1">
    <location>
        <begin position="160"/>
        <end position="172"/>
    </location>
</feature>